<dbReference type="EMBL" id="JAKKPZ010000029">
    <property type="protein sequence ID" value="KAI1709776.1"/>
    <property type="molecule type" value="Genomic_DNA"/>
</dbReference>
<feature type="region of interest" description="Disordered" evidence="5">
    <location>
        <begin position="67"/>
        <end position="100"/>
    </location>
</feature>
<dbReference type="PROSITE" id="PS50089">
    <property type="entry name" value="ZF_RING_2"/>
    <property type="match status" value="1"/>
</dbReference>
<sequence length="266" mass="30118">MEHRPDTHAILSRVSRMVFIVEEQLQSSNAHSGPSHYCYQCQQDVQIEIVSECPKCSECSSEFVEELDQDDIRNQSESEVVRQPSATAPSNPPPTPQDNEMRELQDADIRDLLQNQPANLTRDVANSQIVASLLRFILSRDTNQPPPDAVVIFELPALVRIMMEDEEQNKGLSAEDIERLPIFEVDESVVAKETQCPTCLDAFELNEKVVKLDCDHLVHKPCIEPWLQKANTCPICRHELHPENWPSLISSSKNVPTTLPDLDELD</sequence>
<organism evidence="7 8">
    <name type="scientific">Ditylenchus destructor</name>
    <dbReference type="NCBI Taxonomy" id="166010"/>
    <lineage>
        <taxon>Eukaryota</taxon>
        <taxon>Metazoa</taxon>
        <taxon>Ecdysozoa</taxon>
        <taxon>Nematoda</taxon>
        <taxon>Chromadorea</taxon>
        <taxon>Rhabditida</taxon>
        <taxon>Tylenchina</taxon>
        <taxon>Tylenchomorpha</taxon>
        <taxon>Sphaerularioidea</taxon>
        <taxon>Anguinidae</taxon>
        <taxon>Anguininae</taxon>
        <taxon>Ditylenchus</taxon>
    </lineage>
</organism>
<keyword evidence="2 4" id="KW-0863">Zinc-finger</keyword>
<dbReference type="InterPro" id="IPR001841">
    <property type="entry name" value="Znf_RING"/>
</dbReference>
<dbReference type="Pfam" id="PF13639">
    <property type="entry name" value="zf-RING_2"/>
    <property type="match status" value="1"/>
</dbReference>
<evidence type="ECO:0000259" key="6">
    <source>
        <dbReference type="PROSITE" id="PS50089"/>
    </source>
</evidence>
<evidence type="ECO:0000256" key="1">
    <source>
        <dbReference type="ARBA" id="ARBA00022723"/>
    </source>
</evidence>
<dbReference type="PANTHER" id="PTHR45931">
    <property type="entry name" value="SI:CH211-59O9.10"/>
    <property type="match status" value="1"/>
</dbReference>
<keyword evidence="8" id="KW-1185">Reference proteome</keyword>
<dbReference type="AlphaFoldDB" id="A0AAD4N1I0"/>
<evidence type="ECO:0000256" key="2">
    <source>
        <dbReference type="ARBA" id="ARBA00022771"/>
    </source>
</evidence>
<dbReference type="PANTHER" id="PTHR45931:SF3">
    <property type="entry name" value="RING ZINC FINGER-CONTAINING PROTEIN"/>
    <property type="match status" value="1"/>
</dbReference>
<comment type="caution">
    <text evidence="7">The sequence shown here is derived from an EMBL/GenBank/DDBJ whole genome shotgun (WGS) entry which is preliminary data.</text>
</comment>
<evidence type="ECO:0000313" key="7">
    <source>
        <dbReference type="EMBL" id="KAI1709776.1"/>
    </source>
</evidence>
<dbReference type="InterPro" id="IPR013083">
    <property type="entry name" value="Znf_RING/FYVE/PHD"/>
</dbReference>
<evidence type="ECO:0000256" key="4">
    <source>
        <dbReference type="PROSITE-ProRule" id="PRU00175"/>
    </source>
</evidence>
<dbReference type="GO" id="GO:0006511">
    <property type="term" value="P:ubiquitin-dependent protein catabolic process"/>
    <property type="evidence" value="ECO:0007669"/>
    <property type="project" value="TreeGrafter"/>
</dbReference>
<dbReference type="GO" id="GO:0008270">
    <property type="term" value="F:zinc ion binding"/>
    <property type="evidence" value="ECO:0007669"/>
    <property type="project" value="UniProtKB-KW"/>
</dbReference>
<evidence type="ECO:0000256" key="3">
    <source>
        <dbReference type="ARBA" id="ARBA00022833"/>
    </source>
</evidence>
<accession>A0AAD4N1I0</accession>
<dbReference type="GO" id="GO:0005634">
    <property type="term" value="C:nucleus"/>
    <property type="evidence" value="ECO:0007669"/>
    <property type="project" value="TreeGrafter"/>
</dbReference>
<dbReference type="GO" id="GO:0061630">
    <property type="term" value="F:ubiquitin protein ligase activity"/>
    <property type="evidence" value="ECO:0007669"/>
    <property type="project" value="TreeGrafter"/>
</dbReference>
<keyword evidence="1" id="KW-0479">Metal-binding</keyword>
<evidence type="ECO:0000313" key="8">
    <source>
        <dbReference type="Proteomes" id="UP001201812"/>
    </source>
</evidence>
<protein>
    <submittedName>
        <fullName evidence="7">Ring finger domain-containing protein</fullName>
    </submittedName>
</protein>
<feature type="domain" description="RING-type" evidence="6">
    <location>
        <begin position="196"/>
        <end position="237"/>
    </location>
</feature>
<evidence type="ECO:0000256" key="5">
    <source>
        <dbReference type="SAM" id="MobiDB-lite"/>
    </source>
</evidence>
<dbReference type="Gene3D" id="3.30.40.10">
    <property type="entry name" value="Zinc/RING finger domain, C3HC4 (zinc finger)"/>
    <property type="match status" value="1"/>
</dbReference>
<name>A0AAD4N1I0_9BILA</name>
<keyword evidence="3" id="KW-0862">Zinc</keyword>
<proteinExistence type="predicted"/>
<feature type="compositionally biased region" description="Basic and acidic residues" evidence="5">
    <location>
        <begin position="70"/>
        <end position="80"/>
    </location>
</feature>
<dbReference type="SUPFAM" id="SSF57850">
    <property type="entry name" value="RING/U-box"/>
    <property type="match status" value="1"/>
</dbReference>
<dbReference type="CDD" id="cd16454">
    <property type="entry name" value="RING-H2_PA-TM-RING"/>
    <property type="match status" value="1"/>
</dbReference>
<dbReference type="SMART" id="SM00184">
    <property type="entry name" value="RING"/>
    <property type="match status" value="1"/>
</dbReference>
<dbReference type="Proteomes" id="UP001201812">
    <property type="component" value="Unassembled WGS sequence"/>
</dbReference>
<gene>
    <name evidence="7" type="ORF">DdX_11169</name>
</gene>
<dbReference type="InterPro" id="IPR051834">
    <property type="entry name" value="RING_finger_E3_ligase"/>
</dbReference>
<reference evidence="7" key="1">
    <citation type="submission" date="2022-01" db="EMBL/GenBank/DDBJ databases">
        <title>Genome Sequence Resource for Two Populations of Ditylenchus destructor, the Migratory Endoparasitic Phytonematode.</title>
        <authorList>
            <person name="Zhang H."/>
            <person name="Lin R."/>
            <person name="Xie B."/>
        </authorList>
    </citation>
    <scope>NUCLEOTIDE SEQUENCE</scope>
    <source>
        <strain evidence="7">BazhouSP</strain>
    </source>
</reference>